<gene>
    <name evidence="1" type="ORF">H920_03692</name>
</gene>
<accession>A0A091DXF6</accession>
<evidence type="ECO:0000313" key="2">
    <source>
        <dbReference type="Proteomes" id="UP000028990"/>
    </source>
</evidence>
<sequence length="156" mass="17489">MLCLEKLVGLLLKNQQKSDTYKKGLWKSQRYTVTGTRAAYGRLNSNDMWARKKSRRLPLVPGGIYSSKSANQSYPMMWNNLAKLPSQLATKRLMSGLTRLAVEGFIRQPCEMDGTEVSNHVTGPPPQDGEAAAFRVLQRRDVTEQSLTSWSEATPV</sequence>
<name>A0A091DXF6_FUKDA</name>
<protein>
    <submittedName>
        <fullName evidence="1">Uncharacterized protein</fullName>
    </submittedName>
</protein>
<keyword evidence="2" id="KW-1185">Reference proteome</keyword>
<dbReference type="Proteomes" id="UP000028990">
    <property type="component" value="Unassembled WGS sequence"/>
</dbReference>
<organism evidence="1 2">
    <name type="scientific">Fukomys damarensis</name>
    <name type="common">Damaraland mole rat</name>
    <name type="synonym">Cryptomys damarensis</name>
    <dbReference type="NCBI Taxonomy" id="885580"/>
    <lineage>
        <taxon>Eukaryota</taxon>
        <taxon>Metazoa</taxon>
        <taxon>Chordata</taxon>
        <taxon>Craniata</taxon>
        <taxon>Vertebrata</taxon>
        <taxon>Euteleostomi</taxon>
        <taxon>Mammalia</taxon>
        <taxon>Eutheria</taxon>
        <taxon>Euarchontoglires</taxon>
        <taxon>Glires</taxon>
        <taxon>Rodentia</taxon>
        <taxon>Hystricomorpha</taxon>
        <taxon>Bathyergidae</taxon>
        <taxon>Fukomys</taxon>
    </lineage>
</organism>
<reference evidence="1 2" key="1">
    <citation type="submission" date="2013-11" db="EMBL/GenBank/DDBJ databases">
        <title>The Damaraland mole rat (Fukomys damarensis) genome and evolution of African mole rats.</title>
        <authorList>
            <person name="Gladyshev V.N."/>
            <person name="Fang X."/>
        </authorList>
    </citation>
    <scope>NUCLEOTIDE SEQUENCE [LARGE SCALE GENOMIC DNA]</scope>
    <source>
        <tissue evidence="1">Liver</tissue>
    </source>
</reference>
<dbReference type="EMBL" id="KN121896">
    <property type="protein sequence ID" value="KFO34990.1"/>
    <property type="molecule type" value="Genomic_DNA"/>
</dbReference>
<evidence type="ECO:0000313" key="1">
    <source>
        <dbReference type="EMBL" id="KFO34990.1"/>
    </source>
</evidence>
<dbReference type="AlphaFoldDB" id="A0A091DXF6"/>
<proteinExistence type="predicted"/>